<dbReference type="Pfam" id="PF19570">
    <property type="entry name" value="DUF6088"/>
    <property type="match status" value="1"/>
</dbReference>
<dbReference type="EMBL" id="SNRY01000725">
    <property type="protein sequence ID" value="KAA6337155.1"/>
    <property type="molecule type" value="Genomic_DNA"/>
</dbReference>
<dbReference type="AlphaFoldDB" id="A0A5J4RV67"/>
<dbReference type="InterPro" id="IPR045738">
    <property type="entry name" value="DUF6088"/>
</dbReference>
<comment type="caution">
    <text evidence="1">The sequence shown here is derived from an EMBL/GenBank/DDBJ whole genome shotgun (WGS) entry which is preliminary data.</text>
</comment>
<evidence type="ECO:0008006" key="2">
    <source>
        <dbReference type="Google" id="ProtNLM"/>
    </source>
</evidence>
<evidence type="ECO:0000313" key="1">
    <source>
        <dbReference type="EMBL" id="KAA6337155.1"/>
    </source>
</evidence>
<proteinExistence type="predicted"/>
<organism evidence="1">
    <name type="scientific">termite gut metagenome</name>
    <dbReference type="NCBI Taxonomy" id="433724"/>
    <lineage>
        <taxon>unclassified sequences</taxon>
        <taxon>metagenomes</taxon>
        <taxon>organismal metagenomes</taxon>
    </lineage>
</organism>
<protein>
    <recommendedName>
        <fullName evidence="2">AbiEi antitoxin C-terminal domain-containing protein</fullName>
    </recommendedName>
</protein>
<accession>A0A5J4RV67</accession>
<name>A0A5J4RV67_9ZZZZ</name>
<gene>
    <name evidence="1" type="ORF">EZS27_014741</name>
</gene>
<sequence length="202" mass="22845">MEDSISGKIRRRITKGRLGKIYFAKDFTDFGNDELINKALFRLEQNKVLVRLSHGIYLYPVIDKQLGLLYPAPDKIAKAIAKRDNARIIPTGSHAMNLLGLSTQVPMNVVYLTDGSPRKVNIGKRKILFKKTSPRNFEYKGKVIPLVVSALKEIGKENVSPDQMKQLEQILSQSEEKKILLNDANHAPAWIKKTILPLINKL</sequence>
<reference evidence="1" key="1">
    <citation type="submission" date="2019-03" db="EMBL/GenBank/DDBJ databases">
        <title>Single cell metagenomics reveals metabolic interactions within the superorganism composed of flagellate Streblomastix strix and complex community of Bacteroidetes bacteria on its surface.</title>
        <authorList>
            <person name="Treitli S.C."/>
            <person name="Kolisko M."/>
            <person name="Husnik F."/>
            <person name="Keeling P."/>
            <person name="Hampl V."/>
        </authorList>
    </citation>
    <scope>NUCLEOTIDE SEQUENCE</scope>
    <source>
        <strain evidence="1">STM</strain>
    </source>
</reference>